<sequence>MKSGNNISLSLWTKKGQNILEKAIKTYDELGIDKKSLPAVIYENQKPISLVFAGQFSAGKSTILKALTGISDIKTGECITTQEAQIYDWNGLHVIDTPGIHTTLRPDHDVISYEAIANADMLVYVVTHELFDSYIGQKFRQLLLEKDKADEMILIVNKMADVGNSTEIQKIKTDGLRVVTDPYTPEQLRICFVDAESYLDSINEEDEEIAAELYERSNYEGLVSTINEFVQDKSISSKLTTSLYKINDSLQKAIVQFQPSSGDKDIDALEEHLLQERRIIFSTQWRIEQQVKAIYQETATCIRDEGRKIANAIYDFTDEVDANNAIEEAYKKVEELSNDCTEKVVDALEKLSNDCKAKLDDFYNTDFSKELQFRLNEKQKNGNPIIDKLFKSDVLGQASNRLISNTVGKNATATGLRAFSGSNMHQVVLDVGHFFGHSFKPWEAVKWVKGLNTAGKVLGVFGVVFSLGMQVKEDVDSDKQQLEMRHNREVLRAGFNDAANALISSFDKSLKDYVAQNYFTRIHDIDMQIEEIRSLRNGKSDNCKVLEALESECKELIHEIHMNEISE</sequence>
<dbReference type="GO" id="GO:0005525">
    <property type="term" value="F:GTP binding"/>
    <property type="evidence" value="ECO:0007669"/>
    <property type="project" value="InterPro"/>
</dbReference>
<dbReference type="InterPro" id="IPR006073">
    <property type="entry name" value="GTP-bd"/>
</dbReference>
<feature type="domain" description="G" evidence="1">
    <location>
        <begin position="51"/>
        <end position="158"/>
    </location>
</feature>
<organism evidence="3 4">
    <name type="scientific">Mediterraneibacter gnavus</name>
    <name type="common">Ruminococcus gnavus</name>
    <dbReference type="NCBI Taxonomy" id="33038"/>
    <lineage>
        <taxon>Bacteria</taxon>
        <taxon>Bacillati</taxon>
        <taxon>Bacillota</taxon>
        <taxon>Clostridia</taxon>
        <taxon>Lachnospirales</taxon>
        <taxon>Lachnospiraceae</taxon>
        <taxon>Mediterraneibacter</taxon>
    </lineage>
</organism>
<dbReference type="Gene3D" id="3.40.50.300">
    <property type="entry name" value="P-loop containing nucleotide triphosphate hydrolases"/>
    <property type="match status" value="1"/>
</dbReference>
<reference evidence="3 4" key="1">
    <citation type="journal article" date="2017" name="Genome Med.">
        <title>A novel Ruminococcus gnavus clade enriched in inflammatory bowel disease patients.</title>
        <authorList>
            <person name="Hall A.B."/>
            <person name="Yassour M."/>
            <person name="Sauk J."/>
            <person name="Garner A."/>
            <person name="Jiang X."/>
            <person name="Arthur T."/>
            <person name="Lagoudas G.K."/>
            <person name="Vatanen T."/>
            <person name="Fornelos N."/>
            <person name="Wilson R."/>
            <person name="Bertha M."/>
            <person name="Cohen M."/>
            <person name="Garber J."/>
            <person name="Khalili H."/>
            <person name="Gevers D."/>
            <person name="Ananthakrishnan A.N."/>
            <person name="Kugathasan S."/>
            <person name="Lander E.S."/>
            <person name="Blainey P."/>
            <person name="Vlamakis H."/>
            <person name="Xavier R.J."/>
            <person name="Huttenhower C."/>
        </authorList>
    </citation>
    <scope>NUCLEOTIDE SEQUENCE [LARGE SCALE GENOMIC DNA]</scope>
    <source>
        <strain evidence="3 4">RJX1128</strain>
    </source>
</reference>
<evidence type="ECO:0000313" key="4">
    <source>
        <dbReference type="Proteomes" id="UP000234840"/>
    </source>
</evidence>
<proteinExistence type="predicted"/>
<comment type="caution">
    <text evidence="3">The sequence shown here is derived from an EMBL/GenBank/DDBJ whole genome shotgun (WGS) entry which is preliminary data.</text>
</comment>
<dbReference type="AlphaFoldDB" id="A0A2N5PWX9"/>
<evidence type="ECO:0000259" key="2">
    <source>
        <dbReference type="Pfam" id="PF18709"/>
    </source>
</evidence>
<dbReference type="Pfam" id="PF01926">
    <property type="entry name" value="MMR_HSR1"/>
    <property type="match status" value="1"/>
</dbReference>
<evidence type="ECO:0000259" key="1">
    <source>
        <dbReference type="Pfam" id="PF01926"/>
    </source>
</evidence>
<accession>A0A2N5PWX9</accession>
<protein>
    <submittedName>
        <fullName evidence="3">GTPase</fullName>
    </submittedName>
</protein>
<dbReference type="SUPFAM" id="SSF52540">
    <property type="entry name" value="P-loop containing nucleoside triphosphate hydrolases"/>
    <property type="match status" value="1"/>
</dbReference>
<evidence type="ECO:0000313" key="3">
    <source>
        <dbReference type="EMBL" id="PLT82076.1"/>
    </source>
</evidence>
<dbReference type="InterPro" id="IPR040576">
    <property type="entry name" value="DLP_helical"/>
</dbReference>
<feature type="domain" description="Dynamin-like helical" evidence="2">
    <location>
        <begin position="416"/>
        <end position="534"/>
    </location>
</feature>
<dbReference type="RefSeq" id="WP_101882952.1">
    <property type="nucleotide sequence ID" value="NZ_NIHW01000047.1"/>
</dbReference>
<dbReference type="Pfam" id="PF18709">
    <property type="entry name" value="DLP_helical"/>
    <property type="match status" value="1"/>
</dbReference>
<dbReference type="Proteomes" id="UP000234840">
    <property type="component" value="Unassembled WGS sequence"/>
</dbReference>
<dbReference type="EMBL" id="NIHW01000047">
    <property type="protein sequence ID" value="PLT82076.1"/>
    <property type="molecule type" value="Genomic_DNA"/>
</dbReference>
<name>A0A2N5PWX9_MEDGN</name>
<gene>
    <name evidence="3" type="ORF">CDL20_13945</name>
</gene>
<dbReference type="InterPro" id="IPR027417">
    <property type="entry name" value="P-loop_NTPase"/>
</dbReference>